<keyword evidence="7 11" id="KW-1133">Transmembrane helix</keyword>
<dbReference type="EMBL" id="LR743600">
    <property type="protein sequence ID" value="CAA2630455.1"/>
    <property type="molecule type" value="Genomic_DNA"/>
</dbReference>
<evidence type="ECO:0000256" key="10">
    <source>
        <dbReference type="ARBA" id="ARBA00023315"/>
    </source>
</evidence>
<evidence type="ECO:0000256" key="12">
    <source>
        <dbReference type="SAM" id="MobiDB-lite"/>
    </source>
</evidence>
<gene>
    <name evidence="13" type="ORF">SI7747_13016101</name>
</gene>
<comment type="caution">
    <text evidence="11">Lacks conserved residue(s) required for the propagation of feature annotation.</text>
</comment>
<dbReference type="AlphaFoldDB" id="A0A7I8JHT7"/>
<keyword evidence="8" id="KW-0443">Lipid metabolism</keyword>
<dbReference type="SUPFAM" id="SSF69593">
    <property type="entry name" value="Glycerol-3-phosphate (1)-acyltransferase"/>
    <property type="match status" value="1"/>
</dbReference>
<dbReference type="InterPro" id="IPR007130">
    <property type="entry name" value="DAGAT"/>
</dbReference>
<protein>
    <recommendedName>
        <fullName evidence="11">Acyltransferase</fullName>
        <ecNumber evidence="11">2.3.1.-</ecNumber>
    </recommendedName>
</protein>
<dbReference type="EMBL" id="CACRZD030000013">
    <property type="protein sequence ID" value="CAA6669698.1"/>
    <property type="molecule type" value="Genomic_DNA"/>
</dbReference>
<evidence type="ECO:0000256" key="5">
    <source>
        <dbReference type="ARBA" id="ARBA00022692"/>
    </source>
</evidence>
<evidence type="ECO:0000256" key="1">
    <source>
        <dbReference type="ARBA" id="ARBA00004477"/>
    </source>
</evidence>
<dbReference type="GO" id="GO:0004144">
    <property type="term" value="F:diacylglycerol O-acyltransferase activity"/>
    <property type="evidence" value="ECO:0007669"/>
    <property type="project" value="UniProtKB-ARBA"/>
</dbReference>
<sequence>MVRRTVEGSRGSVVTGEEREPTPETVVVKANGRSGDPVAGGDDAVGVPIALTVFLCLVALYCRSTVSLWIMGFLLLLTFGPVSDKSKYGRAIGSFVGRYSPGHFHVNVHFEDVKAFDDSKSYVIAAEPHSIFPVGAVSLLNITGLMPLTKSKVLASTAIFCTPFLRQVTTWMGLVPATRKNFVNYLKAGYSCIVIPGGVQEIIYMSKDYEVVYLKKRHGFVRVAIETGSPLVPVFCFGQNKAFNWWKPGGKLYVHLSRAMRFAPLVFWGVLGSPIPYRSPIHVVVGKPMEVKQNPNPSTEEVAELHAQFLSNVETLFSKYKDATGNAGTELMIL</sequence>
<organism evidence="13">
    <name type="scientific">Spirodela intermedia</name>
    <name type="common">Intermediate duckweed</name>
    <dbReference type="NCBI Taxonomy" id="51605"/>
    <lineage>
        <taxon>Eukaryota</taxon>
        <taxon>Viridiplantae</taxon>
        <taxon>Streptophyta</taxon>
        <taxon>Embryophyta</taxon>
        <taxon>Tracheophyta</taxon>
        <taxon>Spermatophyta</taxon>
        <taxon>Magnoliopsida</taxon>
        <taxon>Liliopsida</taxon>
        <taxon>Araceae</taxon>
        <taxon>Lemnoideae</taxon>
        <taxon>Spirodela</taxon>
    </lineage>
</organism>
<keyword evidence="5 11" id="KW-0812">Transmembrane</keyword>
<evidence type="ECO:0000313" key="14">
    <source>
        <dbReference type="Proteomes" id="UP001189122"/>
    </source>
</evidence>
<keyword evidence="9 11" id="KW-0472">Membrane</keyword>
<evidence type="ECO:0000256" key="11">
    <source>
        <dbReference type="RuleBase" id="RU367023"/>
    </source>
</evidence>
<evidence type="ECO:0000256" key="2">
    <source>
        <dbReference type="ARBA" id="ARBA00005420"/>
    </source>
</evidence>
<feature type="region of interest" description="Disordered" evidence="12">
    <location>
        <begin position="1"/>
        <end position="24"/>
    </location>
</feature>
<evidence type="ECO:0000256" key="3">
    <source>
        <dbReference type="ARBA" id="ARBA00022516"/>
    </source>
</evidence>
<evidence type="ECO:0000256" key="8">
    <source>
        <dbReference type="ARBA" id="ARBA00023098"/>
    </source>
</evidence>
<comment type="similarity">
    <text evidence="2 11">Belongs to the diacylglycerol acyltransferase family.</text>
</comment>
<accession>A0A7I8JHT7</accession>
<keyword evidence="3" id="KW-0444">Lipid biosynthesis</keyword>
<name>A0A7I8JHT7_SPIIN</name>
<evidence type="ECO:0000256" key="4">
    <source>
        <dbReference type="ARBA" id="ARBA00022679"/>
    </source>
</evidence>
<dbReference type="CDD" id="cd07987">
    <property type="entry name" value="LPLAT_MGAT-like"/>
    <property type="match status" value="1"/>
</dbReference>
<dbReference type="GO" id="GO:0019432">
    <property type="term" value="P:triglyceride biosynthetic process"/>
    <property type="evidence" value="ECO:0007669"/>
    <property type="project" value="UniProtKB-ARBA"/>
</dbReference>
<dbReference type="Proteomes" id="UP001189122">
    <property type="component" value="Unassembled WGS sequence"/>
</dbReference>
<keyword evidence="14" id="KW-1185">Reference proteome</keyword>
<keyword evidence="6 11" id="KW-0256">Endoplasmic reticulum</keyword>
<keyword evidence="4 11" id="KW-0808">Transferase</keyword>
<reference evidence="13 14" key="1">
    <citation type="submission" date="2019-12" db="EMBL/GenBank/DDBJ databases">
        <authorList>
            <person name="Scholz U."/>
            <person name="Mascher M."/>
            <person name="Fiebig A."/>
        </authorList>
    </citation>
    <scope>NUCLEOTIDE SEQUENCE</scope>
</reference>
<proteinExistence type="inferred from homology"/>
<evidence type="ECO:0000256" key="7">
    <source>
        <dbReference type="ARBA" id="ARBA00022989"/>
    </source>
</evidence>
<dbReference type="GO" id="GO:0005789">
    <property type="term" value="C:endoplasmic reticulum membrane"/>
    <property type="evidence" value="ECO:0007669"/>
    <property type="project" value="UniProtKB-SubCell"/>
</dbReference>
<evidence type="ECO:0000256" key="6">
    <source>
        <dbReference type="ARBA" id="ARBA00022824"/>
    </source>
</evidence>
<comment type="subcellular location">
    <subcellularLocation>
        <location evidence="1 11">Endoplasmic reticulum membrane</location>
        <topology evidence="1 11">Multi-pass membrane protein</topology>
    </subcellularLocation>
</comment>
<dbReference type="PANTHER" id="PTHR12317">
    <property type="entry name" value="DIACYLGLYCEROL O-ACYLTRANSFERASE"/>
    <property type="match status" value="1"/>
</dbReference>
<evidence type="ECO:0000313" key="13">
    <source>
        <dbReference type="EMBL" id="CAA2630455.1"/>
    </source>
</evidence>
<dbReference type="PANTHER" id="PTHR12317:SF63">
    <property type="entry name" value="DIACYLGLYCEROL O-ACYLTRANSFERASE 2"/>
    <property type="match status" value="1"/>
</dbReference>
<keyword evidence="10" id="KW-0012">Acyltransferase</keyword>
<feature type="transmembrane region" description="Helical" evidence="11">
    <location>
        <begin position="49"/>
        <end position="77"/>
    </location>
</feature>
<dbReference type="EC" id="2.3.1.-" evidence="11"/>
<dbReference type="Pfam" id="PF03982">
    <property type="entry name" value="DAGAT"/>
    <property type="match status" value="1"/>
</dbReference>
<evidence type="ECO:0000256" key="9">
    <source>
        <dbReference type="ARBA" id="ARBA00023136"/>
    </source>
</evidence>